<dbReference type="PANTHER" id="PTHR43310">
    <property type="entry name" value="SULFATE TRANSPORTER YBAR-RELATED"/>
    <property type="match status" value="1"/>
</dbReference>
<feature type="transmembrane region" description="Helical" evidence="5">
    <location>
        <begin position="335"/>
        <end position="354"/>
    </location>
</feature>
<dbReference type="PANTHER" id="PTHR43310:SF1">
    <property type="entry name" value="SULFATE TRANSPORTER YBAR-RELATED"/>
    <property type="match status" value="1"/>
</dbReference>
<evidence type="ECO:0000313" key="8">
    <source>
        <dbReference type="Proteomes" id="UP000006690"/>
    </source>
</evidence>
<feature type="transmembrane region" description="Helical" evidence="5">
    <location>
        <begin position="187"/>
        <end position="204"/>
    </location>
</feature>
<comment type="subcellular location">
    <subcellularLocation>
        <location evidence="1">Membrane</location>
        <topology evidence="1">Multi-pass membrane protein</topology>
    </subcellularLocation>
</comment>
<dbReference type="HOGENOM" id="CLU_003182_7_0_6"/>
<evidence type="ECO:0000256" key="4">
    <source>
        <dbReference type="ARBA" id="ARBA00023136"/>
    </source>
</evidence>
<feature type="transmembrane region" description="Helical" evidence="5">
    <location>
        <begin position="272"/>
        <end position="297"/>
    </location>
</feature>
<dbReference type="EMBL" id="AP012032">
    <property type="protein sequence ID" value="BAK10856.1"/>
    <property type="molecule type" value="Genomic_DNA"/>
</dbReference>
<name>A0A0H3KUX9_PANAA</name>
<organism evidence="7 8">
    <name type="scientific">Pantoea ananatis (strain AJ13355)</name>
    <dbReference type="NCBI Taxonomy" id="932677"/>
    <lineage>
        <taxon>Bacteria</taxon>
        <taxon>Pseudomonadati</taxon>
        <taxon>Pseudomonadota</taxon>
        <taxon>Gammaproteobacteria</taxon>
        <taxon>Enterobacterales</taxon>
        <taxon>Erwiniaceae</taxon>
        <taxon>Pantoea</taxon>
    </lineage>
</organism>
<dbReference type="RefSeq" id="WP_014593397.1">
    <property type="nucleotide sequence ID" value="NC_017531.2"/>
</dbReference>
<evidence type="ECO:0000256" key="3">
    <source>
        <dbReference type="ARBA" id="ARBA00022989"/>
    </source>
</evidence>
<dbReference type="InterPro" id="IPR011547">
    <property type="entry name" value="SLC26A/SulP_dom"/>
</dbReference>
<feature type="transmembrane region" description="Helical" evidence="5">
    <location>
        <begin position="309"/>
        <end position="328"/>
    </location>
</feature>
<evidence type="ECO:0000256" key="1">
    <source>
        <dbReference type="ARBA" id="ARBA00004141"/>
    </source>
</evidence>
<feature type="transmembrane region" description="Helical" evidence="5">
    <location>
        <begin position="135"/>
        <end position="156"/>
    </location>
</feature>
<dbReference type="eggNOG" id="COG0659">
    <property type="taxonomic scope" value="Bacteria"/>
</dbReference>
<evidence type="ECO:0000256" key="5">
    <source>
        <dbReference type="SAM" id="Phobius"/>
    </source>
</evidence>
<dbReference type="Pfam" id="PF01740">
    <property type="entry name" value="STAS"/>
    <property type="match status" value="1"/>
</dbReference>
<dbReference type="PROSITE" id="PS50801">
    <property type="entry name" value="STAS"/>
    <property type="match status" value="1"/>
</dbReference>
<evidence type="ECO:0000256" key="2">
    <source>
        <dbReference type="ARBA" id="ARBA00022692"/>
    </source>
</evidence>
<keyword evidence="2 5" id="KW-0812">Transmembrane</keyword>
<feature type="domain" description="STAS" evidence="6">
    <location>
        <begin position="408"/>
        <end position="501"/>
    </location>
</feature>
<evidence type="ECO:0000313" key="7">
    <source>
        <dbReference type="EMBL" id="BAK10856.1"/>
    </source>
</evidence>
<dbReference type="InterPro" id="IPR002645">
    <property type="entry name" value="STAS_dom"/>
</dbReference>
<feature type="transmembrane region" description="Helical" evidence="5">
    <location>
        <begin position="162"/>
        <end position="180"/>
    </location>
</feature>
<feature type="transmembrane region" description="Helical" evidence="5">
    <location>
        <begin position="33"/>
        <end position="54"/>
    </location>
</feature>
<dbReference type="SUPFAM" id="SSF52091">
    <property type="entry name" value="SpoIIaa-like"/>
    <property type="match status" value="1"/>
</dbReference>
<dbReference type="CDD" id="cd07042">
    <property type="entry name" value="STAS_SulP_like_sulfate_transporter"/>
    <property type="match status" value="1"/>
</dbReference>
<dbReference type="GO" id="GO:0016020">
    <property type="term" value="C:membrane"/>
    <property type="evidence" value="ECO:0007669"/>
    <property type="project" value="UniProtKB-SubCell"/>
</dbReference>
<dbReference type="InterPro" id="IPR036513">
    <property type="entry name" value="STAS_dom_sf"/>
</dbReference>
<dbReference type="PATRIC" id="fig|553.3.peg.2822"/>
<keyword evidence="3 5" id="KW-1133">Transmembrane helix</keyword>
<feature type="transmembrane region" description="Helical" evidence="5">
    <location>
        <begin position="104"/>
        <end position="123"/>
    </location>
</feature>
<proteinExistence type="predicted"/>
<dbReference type="Proteomes" id="UP000006690">
    <property type="component" value="Chromosome"/>
</dbReference>
<feature type="transmembrane region" description="Helical" evidence="5">
    <location>
        <begin position="234"/>
        <end position="252"/>
    </location>
</feature>
<dbReference type="InterPro" id="IPR052706">
    <property type="entry name" value="Membrane-Transporter-like"/>
</dbReference>
<reference evidence="8" key="1">
    <citation type="journal article" date="2012" name="Appl. Microbiol. Biotechnol.">
        <title>The complete genome sequence of Pantoea ananatis AJ13355, an organism with great biotechnological potential.</title>
        <authorList>
            <person name="Hara Y."/>
            <person name="Kadotani N."/>
            <person name="Izui H."/>
            <person name="Katashkina J.I."/>
            <person name="Kuvaeva T.M."/>
            <person name="Andreeva I.G."/>
            <person name="Golubeva L.I."/>
            <person name="Malko D.B."/>
            <person name="Makeev V.J."/>
            <person name="Mashko S.V."/>
            <person name="Kozlov Y.I."/>
        </authorList>
    </citation>
    <scope>NUCLEOTIDE SEQUENCE [LARGE SCALE GENOMIC DNA]</scope>
    <source>
        <strain evidence="8">AJ13355</strain>
    </source>
</reference>
<keyword evidence="4 5" id="KW-0472">Membrane</keyword>
<dbReference type="AlphaFoldDB" id="A0A0H3KUX9"/>
<protein>
    <submittedName>
        <fullName evidence="7">Sulfate transporter YbaR</fullName>
    </submittedName>
</protein>
<feature type="transmembrane region" description="Helical" evidence="5">
    <location>
        <begin position="374"/>
        <end position="398"/>
    </location>
</feature>
<accession>A0A0H3KUX9</accession>
<feature type="transmembrane region" description="Helical" evidence="5">
    <location>
        <begin position="60"/>
        <end position="76"/>
    </location>
</feature>
<dbReference type="KEGG" id="paj:PAJ_0776"/>
<dbReference type="Pfam" id="PF00916">
    <property type="entry name" value="Sulfate_transp"/>
    <property type="match status" value="2"/>
</dbReference>
<gene>
    <name evidence="7" type="primary">ybaR</name>
    <name evidence="7" type="ordered locus">PAJ_0776</name>
</gene>
<dbReference type="Gene3D" id="3.30.750.24">
    <property type="entry name" value="STAS domain"/>
    <property type="match status" value="1"/>
</dbReference>
<evidence type="ECO:0000259" key="6">
    <source>
        <dbReference type="PROSITE" id="PS50801"/>
    </source>
</evidence>
<sequence>MIQQNDVATTAVVENDISVGRVLRSPALLTRECLAGVITALALIPEVISFSVIAGVDPKVSLVASVVLCLTLSILGGRPAMVTAAAGSVALVIGPMVHAHGVAYILPAVVMAGLIQILFGVTGMSRAMRYIPRSVMIGFVNALGVLIFFAQVPHVWGQSPVVWALFALTLAIVLLLPRVLKSVPSPLVAIIVVTGVALLMGYRVPDVGDEGPMSAGLPDFTTLAVPLDRHTLQIVWPTALSIAFVGLMESLLTAKLVDDLTDTPSSKRRESWGLGIGNIFAGFYGGIAGCAMIGQTIVNVELGKARSRVSTIAAGLVLLLLVTGLSHIMAKIPMVVLAGIMMVVAVKTVNWHSLQPATLKRMPWSETLVMVLTVGITVLTGNLALGVLSGVIVAMMLFARRVAHVIHAERQLSEDGQSVRYTVRGPLFFASSNDLFEHFDYAQDPKSVIIDLTHAQIWDASSVAALDGIEYRYQRYGTHVTIEGLDLRSSDFHRRLTGNLS</sequence>